<dbReference type="InterPro" id="IPR011706">
    <property type="entry name" value="Cu-oxidase_C"/>
</dbReference>
<dbReference type="Pfam" id="PF07731">
    <property type="entry name" value="Cu-oxidase_2"/>
    <property type="match status" value="1"/>
</dbReference>
<feature type="region of interest" description="Disordered" evidence="4">
    <location>
        <begin position="100"/>
        <end position="120"/>
    </location>
</feature>
<evidence type="ECO:0000313" key="8">
    <source>
        <dbReference type="Proteomes" id="UP001499895"/>
    </source>
</evidence>
<dbReference type="CDD" id="cd13844">
    <property type="entry name" value="CuRO_1_BOD_CotA_like"/>
    <property type="match status" value="1"/>
</dbReference>
<dbReference type="Gene3D" id="2.60.40.420">
    <property type="entry name" value="Cupredoxins - blue copper proteins"/>
    <property type="match status" value="3"/>
</dbReference>
<dbReference type="RefSeq" id="WP_344095726.1">
    <property type="nucleotide sequence ID" value="NZ_BAAAHB010000093.1"/>
</dbReference>
<sequence>MTETAISPARAQEAAAELTPFLDALRIPPVLRPSRSEALRGIEIDQRATWVRLHSQLPPTRVWAYDGHCPGPTIEVRRGRRLRITWNNRLTGTMPVTAVEAKPEPGAPPPGDVPGRSGAAPLADVAALPPWTVTHLHGAPTGGGNDGWSENAVSPGDSQLCEYPNDHRAVAWWYHDHAMDITRWNVFAGLAGMYLVRDDEEDALRLPKGDREIPLIVQDRNLDLDEDGRLTGRLLHKTVVVGQDAHGKNVTPPFTGPYTLVNGVIWPHLDVDARWYRFRLLNAANARTFLFGLVDEETGEAVRGAAWQIGTDGGLLPRPVALDAPLSVAPAERIDLLIDFGRLRGRRIRLVNLAPGVAHPQVMQFRVGDEQVCDPFVLPQVISGSFRRLTHDTVPEHEHRLIALTPPGTAGDAHPGMWEMSRIESGGTQPPGAGVIQIKGADGRVRTYRRGARTFDDTLGFMVEHGAWEQWSFLNLGGPMHPMHIHLIDFQVLSRDVYPAGPDSPFDIALGGTRAPLVHGGRVPVSEGDAGWKDVIQVPPGQMVNVIGRFHGAKGRFMYHCHLLEHEDMGMMRPFVVMPPEVLKFHHGTGGGHHGGH</sequence>
<organism evidence="7 8">
    <name type="scientific">Streptomyces stramineus</name>
    <dbReference type="NCBI Taxonomy" id="173861"/>
    <lineage>
        <taxon>Bacteria</taxon>
        <taxon>Bacillati</taxon>
        <taxon>Actinomycetota</taxon>
        <taxon>Actinomycetes</taxon>
        <taxon>Kitasatosporales</taxon>
        <taxon>Streptomycetaceae</taxon>
        <taxon>Streptomyces</taxon>
    </lineage>
</organism>
<dbReference type="InterPro" id="IPR033138">
    <property type="entry name" value="Cu_oxidase_CS"/>
</dbReference>
<dbReference type="InterPro" id="IPR054642">
    <property type="entry name" value="AmiPhnlOxPhsA"/>
</dbReference>
<evidence type="ECO:0000256" key="4">
    <source>
        <dbReference type="SAM" id="MobiDB-lite"/>
    </source>
</evidence>
<feature type="domain" description="Plastocyanin-like" evidence="5">
    <location>
        <begin position="434"/>
        <end position="579"/>
    </location>
</feature>
<dbReference type="EMBL" id="BAAAHB010000093">
    <property type="protein sequence ID" value="GAA0486466.1"/>
    <property type="molecule type" value="Genomic_DNA"/>
</dbReference>
<reference evidence="7 8" key="1">
    <citation type="journal article" date="2019" name="Int. J. Syst. Evol. Microbiol.">
        <title>The Global Catalogue of Microorganisms (GCM) 10K type strain sequencing project: providing services to taxonomists for standard genome sequencing and annotation.</title>
        <authorList>
            <consortium name="The Broad Institute Genomics Platform"/>
            <consortium name="The Broad Institute Genome Sequencing Center for Infectious Disease"/>
            <person name="Wu L."/>
            <person name="Ma J."/>
        </authorList>
    </citation>
    <scope>NUCLEOTIDE SEQUENCE [LARGE SCALE GENOMIC DNA]</scope>
    <source>
        <strain evidence="7 8">JCM 10649</strain>
    </source>
</reference>
<dbReference type="NCBIfam" id="NF045554">
    <property type="entry name" value="AmiPhnlOxPhsA"/>
    <property type="match status" value="1"/>
</dbReference>
<dbReference type="InterPro" id="IPR008972">
    <property type="entry name" value="Cupredoxin"/>
</dbReference>
<feature type="domain" description="Plastocyanin-like" evidence="6">
    <location>
        <begin position="134"/>
        <end position="200"/>
    </location>
</feature>
<dbReference type="PANTHER" id="PTHR48267">
    <property type="entry name" value="CUPREDOXIN SUPERFAMILY PROTEIN"/>
    <property type="match status" value="1"/>
</dbReference>
<feature type="region of interest" description="Disordered" evidence="4">
    <location>
        <begin position="134"/>
        <end position="153"/>
    </location>
</feature>
<evidence type="ECO:0000256" key="1">
    <source>
        <dbReference type="ARBA" id="ARBA00010609"/>
    </source>
</evidence>
<dbReference type="InterPro" id="IPR002355">
    <property type="entry name" value="Cu_oxidase_Cu_BS"/>
</dbReference>
<evidence type="ECO:0000313" key="7">
    <source>
        <dbReference type="EMBL" id="GAA0486466.1"/>
    </source>
</evidence>
<evidence type="ECO:0000256" key="2">
    <source>
        <dbReference type="ARBA" id="ARBA00022723"/>
    </source>
</evidence>
<comment type="caution">
    <text evidence="7">The sequence shown here is derived from an EMBL/GenBank/DDBJ whole genome shotgun (WGS) entry which is preliminary data.</text>
</comment>
<evidence type="ECO:0000259" key="5">
    <source>
        <dbReference type="Pfam" id="PF07731"/>
    </source>
</evidence>
<dbReference type="Proteomes" id="UP001499895">
    <property type="component" value="Unassembled WGS sequence"/>
</dbReference>
<keyword evidence="8" id="KW-1185">Reference proteome</keyword>
<gene>
    <name evidence="7" type="ORF">GCM10009544_54810</name>
</gene>
<keyword evidence="2" id="KW-0479">Metal-binding</keyword>
<protein>
    <submittedName>
        <fullName evidence="7">Multicopper oxidase domain-containing protein</fullName>
    </submittedName>
</protein>
<evidence type="ECO:0000259" key="6">
    <source>
        <dbReference type="Pfam" id="PF07732"/>
    </source>
</evidence>
<dbReference type="PROSITE" id="PS00079">
    <property type="entry name" value="MULTICOPPER_OXIDASE1"/>
    <property type="match status" value="1"/>
</dbReference>
<keyword evidence="3" id="KW-0560">Oxidoreductase</keyword>
<feature type="domain" description="Plastocyanin-like" evidence="6">
    <location>
        <begin position="59"/>
        <end position="94"/>
    </location>
</feature>
<dbReference type="PROSITE" id="PS00080">
    <property type="entry name" value="MULTICOPPER_OXIDASE2"/>
    <property type="match status" value="1"/>
</dbReference>
<dbReference type="Pfam" id="PF07732">
    <property type="entry name" value="Cu-oxidase_3"/>
    <property type="match status" value="2"/>
</dbReference>
<name>A0ABN1AYD2_9ACTN</name>
<proteinExistence type="inferred from homology"/>
<comment type="similarity">
    <text evidence="1">Belongs to the multicopper oxidase family.</text>
</comment>
<dbReference type="SUPFAM" id="SSF49503">
    <property type="entry name" value="Cupredoxins"/>
    <property type="match status" value="3"/>
</dbReference>
<evidence type="ECO:0000256" key="3">
    <source>
        <dbReference type="ARBA" id="ARBA00023002"/>
    </source>
</evidence>
<dbReference type="PANTHER" id="PTHR48267:SF1">
    <property type="entry name" value="BILIRUBIN OXIDASE"/>
    <property type="match status" value="1"/>
</dbReference>
<dbReference type="InterPro" id="IPR045087">
    <property type="entry name" value="Cu-oxidase_fam"/>
</dbReference>
<dbReference type="InterPro" id="IPR011707">
    <property type="entry name" value="Cu-oxidase-like_N"/>
</dbReference>
<accession>A0ABN1AYD2</accession>
<dbReference type="CDD" id="cd13892">
    <property type="entry name" value="CuRO_3_PHS"/>
    <property type="match status" value="1"/>
</dbReference>